<dbReference type="GO" id="GO:0016020">
    <property type="term" value="C:membrane"/>
    <property type="evidence" value="ECO:0007669"/>
    <property type="project" value="TreeGrafter"/>
</dbReference>
<dbReference type="EMBL" id="JACTNZ010000005">
    <property type="protein sequence ID" value="KAG5550141.1"/>
    <property type="molecule type" value="Genomic_DNA"/>
</dbReference>
<dbReference type="InterPro" id="IPR026961">
    <property type="entry name" value="PGG_dom"/>
</dbReference>
<dbReference type="Proteomes" id="UP000823749">
    <property type="component" value="Chromosome 5"/>
</dbReference>
<dbReference type="PANTHER" id="PTHR24177:SF365">
    <property type="entry name" value="ANKYRIN REPEAT-CONTAINING PROTEIN NPR4-LIKE ISOFORM X1"/>
    <property type="match status" value="1"/>
</dbReference>
<name>A0AAV6KCA2_9ERIC</name>
<sequence>MILLLISRGTQTPTGRTATELFEDTHSGLRKDAEKALKSMNSGLLLVSALIGTVNYAAVFTLPGGFDSNSNRDSRDYGRPGPVWYGQRARPTPFLVVHWRCPVCRLFIAGGDGRDPAVQVHE</sequence>
<dbReference type="AlphaFoldDB" id="A0AAV6KCA2"/>
<evidence type="ECO:0000256" key="1">
    <source>
        <dbReference type="SAM" id="Phobius"/>
    </source>
</evidence>
<comment type="caution">
    <text evidence="3">The sequence shown here is derived from an EMBL/GenBank/DDBJ whole genome shotgun (WGS) entry which is preliminary data.</text>
</comment>
<feature type="domain" description="PGG" evidence="2">
    <location>
        <begin position="35"/>
        <end position="79"/>
    </location>
</feature>
<dbReference type="PANTHER" id="PTHR24177">
    <property type="entry name" value="CASKIN"/>
    <property type="match status" value="1"/>
</dbReference>
<protein>
    <recommendedName>
        <fullName evidence="2">PGG domain-containing protein</fullName>
    </recommendedName>
</protein>
<evidence type="ECO:0000313" key="3">
    <source>
        <dbReference type="EMBL" id="KAG5550141.1"/>
    </source>
</evidence>
<accession>A0AAV6KCA2</accession>
<reference evidence="3" key="1">
    <citation type="submission" date="2020-08" db="EMBL/GenBank/DDBJ databases">
        <title>Plant Genome Project.</title>
        <authorList>
            <person name="Zhang R.-G."/>
        </authorList>
    </citation>
    <scope>NUCLEOTIDE SEQUENCE</scope>
    <source>
        <strain evidence="3">WSP0</strain>
        <tissue evidence="3">Leaf</tissue>
    </source>
</reference>
<keyword evidence="1" id="KW-1133">Transmembrane helix</keyword>
<gene>
    <name evidence="3" type="ORF">RHGRI_015183</name>
</gene>
<organism evidence="3 4">
    <name type="scientific">Rhododendron griersonianum</name>
    <dbReference type="NCBI Taxonomy" id="479676"/>
    <lineage>
        <taxon>Eukaryota</taxon>
        <taxon>Viridiplantae</taxon>
        <taxon>Streptophyta</taxon>
        <taxon>Embryophyta</taxon>
        <taxon>Tracheophyta</taxon>
        <taxon>Spermatophyta</taxon>
        <taxon>Magnoliopsida</taxon>
        <taxon>eudicotyledons</taxon>
        <taxon>Gunneridae</taxon>
        <taxon>Pentapetalae</taxon>
        <taxon>asterids</taxon>
        <taxon>Ericales</taxon>
        <taxon>Ericaceae</taxon>
        <taxon>Ericoideae</taxon>
        <taxon>Rhodoreae</taxon>
        <taxon>Rhododendron</taxon>
    </lineage>
</organism>
<evidence type="ECO:0000259" key="2">
    <source>
        <dbReference type="Pfam" id="PF13962"/>
    </source>
</evidence>
<evidence type="ECO:0000313" key="4">
    <source>
        <dbReference type="Proteomes" id="UP000823749"/>
    </source>
</evidence>
<keyword evidence="1" id="KW-0472">Membrane</keyword>
<feature type="transmembrane region" description="Helical" evidence="1">
    <location>
        <begin position="44"/>
        <end position="66"/>
    </location>
</feature>
<keyword evidence="1" id="KW-0812">Transmembrane</keyword>
<dbReference type="Pfam" id="PF13962">
    <property type="entry name" value="PGG"/>
    <property type="match status" value="1"/>
</dbReference>
<proteinExistence type="predicted"/>
<keyword evidence="4" id="KW-1185">Reference proteome</keyword>